<keyword evidence="1" id="KW-0808">Transferase</keyword>
<dbReference type="Proteomes" id="UP000230802">
    <property type="component" value="Unassembled WGS sequence"/>
</dbReference>
<evidence type="ECO:0000313" key="4">
    <source>
        <dbReference type="EMBL" id="PIP64356.1"/>
    </source>
</evidence>
<organism evidence="4 5">
    <name type="scientific">Candidatus Roizmanbacteria bacterium CG22_combo_CG10-13_8_21_14_all_33_16</name>
    <dbReference type="NCBI Taxonomy" id="1974859"/>
    <lineage>
        <taxon>Bacteria</taxon>
        <taxon>Candidatus Roizmaniibacteriota</taxon>
    </lineage>
</organism>
<comment type="caution">
    <text evidence="4">The sequence shown here is derived from an EMBL/GenBank/DDBJ whole genome shotgun (WGS) entry which is preliminary data.</text>
</comment>
<accession>A0A2H0C362</accession>
<feature type="domain" description="N-acetyltransferase" evidence="3">
    <location>
        <begin position="2"/>
        <end position="153"/>
    </location>
</feature>
<dbReference type="PROSITE" id="PS51186">
    <property type="entry name" value="GNAT"/>
    <property type="match status" value="1"/>
</dbReference>
<dbReference type="PANTHER" id="PTHR42919:SF8">
    <property type="entry name" value="N-ALPHA-ACETYLTRANSFERASE 50"/>
    <property type="match status" value="1"/>
</dbReference>
<dbReference type="EMBL" id="PCTD01000129">
    <property type="protein sequence ID" value="PIP64356.1"/>
    <property type="molecule type" value="Genomic_DNA"/>
</dbReference>
<name>A0A2H0C362_9BACT</name>
<dbReference type="InterPro" id="IPR000182">
    <property type="entry name" value="GNAT_dom"/>
</dbReference>
<evidence type="ECO:0000256" key="1">
    <source>
        <dbReference type="ARBA" id="ARBA00022679"/>
    </source>
</evidence>
<gene>
    <name evidence="4" type="ORF">COW96_02965</name>
</gene>
<dbReference type="GO" id="GO:0016747">
    <property type="term" value="F:acyltransferase activity, transferring groups other than amino-acyl groups"/>
    <property type="evidence" value="ECO:0007669"/>
    <property type="project" value="InterPro"/>
</dbReference>
<protein>
    <recommendedName>
        <fullName evidence="3">N-acetyltransferase domain-containing protein</fullName>
    </recommendedName>
</protein>
<sequence>MINIRKAKKDKVEDLQELNNEVIIDNQKYDFDLDLGWAKSNQGNKYFIKLLNDPKICCLIAETNKIKVGYIVAAPKILAYRKSRLIEITNMGVRAKYRSMGIGTMLINECLKWAKLQGFQKAYVNSYLDNQMAIKFYKRSGFSEIDVSLEKNL</sequence>
<dbReference type="Pfam" id="PF00583">
    <property type="entry name" value="Acetyltransf_1"/>
    <property type="match status" value="1"/>
</dbReference>
<dbReference type="InterPro" id="IPR051556">
    <property type="entry name" value="N-term/lysine_N-AcTrnsfr"/>
</dbReference>
<dbReference type="CDD" id="cd04301">
    <property type="entry name" value="NAT_SF"/>
    <property type="match status" value="1"/>
</dbReference>
<evidence type="ECO:0000259" key="3">
    <source>
        <dbReference type="PROSITE" id="PS51186"/>
    </source>
</evidence>
<dbReference type="PANTHER" id="PTHR42919">
    <property type="entry name" value="N-ALPHA-ACETYLTRANSFERASE"/>
    <property type="match status" value="1"/>
</dbReference>
<evidence type="ECO:0000313" key="5">
    <source>
        <dbReference type="Proteomes" id="UP000230802"/>
    </source>
</evidence>
<proteinExistence type="predicted"/>
<dbReference type="InterPro" id="IPR016181">
    <property type="entry name" value="Acyl_CoA_acyltransferase"/>
</dbReference>
<evidence type="ECO:0000256" key="2">
    <source>
        <dbReference type="ARBA" id="ARBA00023315"/>
    </source>
</evidence>
<keyword evidence="2" id="KW-0012">Acyltransferase</keyword>
<dbReference type="SUPFAM" id="SSF55729">
    <property type="entry name" value="Acyl-CoA N-acyltransferases (Nat)"/>
    <property type="match status" value="1"/>
</dbReference>
<dbReference type="AlphaFoldDB" id="A0A2H0C362"/>
<reference evidence="4 5" key="1">
    <citation type="submission" date="2017-09" db="EMBL/GenBank/DDBJ databases">
        <title>Depth-based differentiation of microbial function through sediment-hosted aquifers and enrichment of novel symbionts in the deep terrestrial subsurface.</title>
        <authorList>
            <person name="Probst A.J."/>
            <person name="Ladd B."/>
            <person name="Jarett J.K."/>
            <person name="Geller-Mcgrath D.E."/>
            <person name="Sieber C.M."/>
            <person name="Emerson J.B."/>
            <person name="Anantharaman K."/>
            <person name="Thomas B.C."/>
            <person name="Malmstrom R."/>
            <person name="Stieglmeier M."/>
            <person name="Klingl A."/>
            <person name="Woyke T."/>
            <person name="Ryan C.M."/>
            <person name="Banfield J.F."/>
        </authorList>
    </citation>
    <scope>NUCLEOTIDE SEQUENCE [LARGE SCALE GENOMIC DNA]</scope>
    <source>
        <strain evidence="4">CG22_combo_CG10-13_8_21_14_all_33_16</strain>
    </source>
</reference>
<dbReference type="Gene3D" id="3.40.630.30">
    <property type="match status" value="1"/>
</dbReference>